<dbReference type="AlphaFoldDB" id="A0A1E5RNJ1"/>
<evidence type="ECO:0000313" key="4">
    <source>
        <dbReference type="Proteomes" id="UP000095728"/>
    </source>
</evidence>
<comment type="caution">
    <text evidence="3">The sequence shown here is derived from an EMBL/GenBank/DDBJ whole genome shotgun (WGS) entry which is preliminary data.</text>
</comment>
<evidence type="ECO:0000313" key="3">
    <source>
        <dbReference type="EMBL" id="OEJ88459.1"/>
    </source>
</evidence>
<feature type="region of interest" description="Disordered" evidence="2">
    <location>
        <begin position="431"/>
        <end position="486"/>
    </location>
</feature>
<evidence type="ECO:0000256" key="1">
    <source>
        <dbReference type="ARBA" id="ARBA00010402"/>
    </source>
</evidence>
<name>A0A1E5RNJ1_9ASCO</name>
<feature type="compositionally biased region" description="Acidic residues" evidence="2">
    <location>
        <begin position="438"/>
        <end position="450"/>
    </location>
</feature>
<dbReference type="FunCoup" id="A0A1E5RNJ1">
    <property type="interactions" value="55"/>
</dbReference>
<dbReference type="STRING" id="56408.A0A1E5RNJ1"/>
<dbReference type="InterPro" id="IPR039301">
    <property type="entry name" value="Sip5/DA2"/>
</dbReference>
<feature type="compositionally biased region" description="Low complexity" evidence="2">
    <location>
        <begin position="141"/>
        <end position="168"/>
    </location>
</feature>
<gene>
    <name evidence="3" type="ORF">AWRI3579_g953</name>
</gene>
<organism evidence="3 4">
    <name type="scientific">Hanseniaspora osmophila</name>
    <dbReference type="NCBI Taxonomy" id="56408"/>
    <lineage>
        <taxon>Eukaryota</taxon>
        <taxon>Fungi</taxon>
        <taxon>Dikarya</taxon>
        <taxon>Ascomycota</taxon>
        <taxon>Saccharomycotina</taxon>
        <taxon>Saccharomycetes</taxon>
        <taxon>Saccharomycodales</taxon>
        <taxon>Saccharomycodaceae</taxon>
        <taxon>Hanseniaspora</taxon>
    </lineage>
</organism>
<dbReference type="PANTHER" id="PTHR31315:SF1">
    <property type="entry name" value="PROTEIN SIP5"/>
    <property type="match status" value="1"/>
</dbReference>
<dbReference type="Proteomes" id="UP000095728">
    <property type="component" value="Unassembled WGS sequence"/>
</dbReference>
<reference evidence="4" key="1">
    <citation type="journal article" date="2016" name="Genome Announc.">
        <title>Genome sequences of three species of Hanseniaspora isolated from spontaneous wine fermentations.</title>
        <authorList>
            <person name="Sternes P.R."/>
            <person name="Lee D."/>
            <person name="Kutyna D.R."/>
            <person name="Borneman A.R."/>
        </authorList>
    </citation>
    <scope>NUCLEOTIDE SEQUENCE [LARGE SCALE GENOMIC DNA]</scope>
    <source>
        <strain evidence="4">AWRI3579</strain>
    </source>
</reference>
<accession>A0A1E5RNJ1</accession>
<evidence type="ECO:0000256" key="2">
    <source>
        <dbReference type="SAM" id="MobiDB-lite"/>
    </source>
</evidence>
<dbReference type="EMBL" id="LPNM01000005">
    <property type="protein sequence ID" value="OEJ88459.1"/>
    <property type="molecule type" value="Genomic_DNA"/>
</dbReference>
<feature type="compositionally biased region" description="Polar residues" evidence="2">
    <location>
        <begin position="83"/>
        <end position="92"/>
    </location>
</feature>
<feature type="region of interest" description="Disordered" evidence="2">
    <location>
        <begin position="132"/>
        <end position="168"/>
    </location>
</feature>
<keyword evidence="4" id="KW-1185">Reference proteome</keyword>
<dbReference type="InParanoid" id="A0A1E5RNJ1"/>
<dbReference type="GO" id="GO:0005737">
    <property type="term" value="C:cytoplasm"/>
    <property type="evidence" value="ECO:0007669"/>
    <property type="project" value="TreeGrafter"/>
</dbReference>
<comment type="similarity">
    <text evidence="1">Belongs to the SIP5 family.</text>
</comment>
<dbReference type="PANTHER" id="PTHR31315">
    <property type="entry name" value="PROTEIN SIP5"/>
    <property type="match status" value="1"/>
</dbReference>
<feature type="compositionally biased region" description="Polar residues" evidence="2">
    <location>
        <begin position="105"/>
        <end position="115"/>
    </location>
</feature>
<sequence length="673" mass="74484">MGNVPGRLEEGSNGSVRSRTRSNSNLSISSSNDTLNSRSRRNSNQYSAANTTNTYSNNGIINSNNNNKNNTNKNNTNNNTNNPGTSSHSKSLGSRRHSHTAASPIATTYNASSVGRQRRAGSLVGSLLASTQHAFGGGAGSSPTTPSSMTMTMSSASSNGATPTRSRASSIFSSSAFFDNPYRKRSTRERQKCKEEHYKGLVVRYDEVVDGGYLAPYGVHDDEHKLDYNENVVKKLIIERKLQPFYLPLDDYEPEWNDTELLKWVRSLTLHQPYSAYVEKYEDLPGIEGLSVKELENSENIEKYLDSSLSKTERKIQRSQIFTARLYKRKILWQQYETDFFLNEKLKIDSAKKSKFGEPVDGKTQSQAQSLSFRCESWVPNDKLMLDLYRNGTECPICFLYYPGPFNISRCCEQPICTECFVQIKRKDPHIPAHENNENNEIDEIDEDDDNKNNNDVNENASTNTSKRRDSSAQEEETDQNGTLISEPTSCPYCATPNFGVVYTPPPFYRRCGINSVLPGEYKGQNIVSAKSATPTSAAASATASATASAASTLATENSAIDSPCVSSTGVSDVILEEAEDGNSAFVSQIARRGSLPAHHESVVTSDAIRPDWEVKLNKARERQKKKYLKATTIHLNNRLVSATELARLEDEMLDKAIKMSLSSNGNGTAANH</sequence>
<feature type="region of interest" description="Disordered" evidence="2">
    <location>
        <begin position="1"/>
        <end position="116"/>
    </location>
</feature>
<feature type="compositionally biased region" description="Low complexity" evidence="2">
    <location>
        <begin position="12"/>
        <end position="82"/>
    </location>
</feature>
<proteinExistence type="inferred from homology"/>
<dbReference type="OrthoDB" id="21471at2759"/>
<protein>
    <submittedName>
        <fullName evidence="3">Protein SIP5</fullName>
    </submittedName>
</protein>
<dbReference type="CDD" id="cd24139">
    <property type="entry name" value="SIP5-like"/>
    <property type="match status" value="1"/>
</dbReference>